<feature type="transmembrane region" description="Helical" evidence="1">
    <location>
        <begin position="89"/>
        <end position="110"/>
    </location>
</feature>
<keyword evidence="1" id="KW-0472">Membrane</keyword>
<accession>A0A172Z9P6</accession>
<reference evidence="2 3" key="1">
    <citation type="submission" date="2016-05" db="EMBL/GenBank/DDBJ databases">
        <title>Complete genome sequence of Pseudomonas antarctica PAMC 27494.</title>
        <authorList>
            <person name="Lee J."/>
        </authorList>
    </citation>
    <scope>NUCLEOTIDE SEQUENCE [LARGE SCALE GENOMIC DNA]</scope>
    <source>
        <strain evidence="2 3">PAMC 27494</strain>
        <plasmid evidence="3">Plasmid pp27494_1</plasmid>
    </source>
</reference>
<evidence type="ECO:0008006" key="4">
    <source>
        <dbReference type="Google" id="ProtNLM"/>
    </source>
</evidence>
<gene>
    <name evidence="2" type="ORF">A7J50_5906</name>
</gene>
<dbReference type="Proteomes" id="UP000077829">
    <property type="component" value="Plasmid pP27494_1"/>
</dbReference>
<protein>
    <recommendedName>
        <fullName evidence="4">Transmembrane protein</fullName>
    </recommendedName>
</protein>
<evidence type="ECO:0000313" key="3">
    <source>
        <dbReference type="Proteomes" id="UP000077829"/>
    </source>
</evidence>
<sequence length="142" mass="16150">MSNETVNRLQFTSEFHAALNAEKTTFDALEAHWESNPVKWKFWRRPPPEWKQTESQLYEAYKQACLNLRQRKDAQTPGQRHERYNALKFGGIFALIFFVGIISLGAINVFNDDQESLMASVIALMACVGAVGAIMCAFIFAE</sequence>
<organism evidence="2 3">
    <name type="scientific">Pseudomonas antarctica</name>
    <dbReference type="NCBI Taxonomy" id="219572"/>
    <lineage>
        <taxon>Bacteria</taxon>
        <taxon>Pseudomonadati</taxon>
        <taxon>Pseudomonadota</taxon>
        <taxon>Gammaproteobacteria</taxon>
        <taxon>Pseudomonadales</taxon>
        <taxon>Pseudomonadaceae</taxon>
        <taxon>Pseudomonas</taxon>
    </lineage>
</organism>
<geneLocation type="plasmid" evidence="3">
    <name>pp27494_1</name>
</geneLocation>
<dbReference type="KEGG" id="panr:A7J50_5906"/>
<keyword evidence="1" id="KW-1133">Transmembrane helix</keyword>
<keyword evidence="1" id="KW-0812">Transmembrane</keyword>
<evidence type="ECO:0000313" key="2">
    <source>
        <dbReference type="EMBL" id="ANF89230.1"/>
    </source>
</evidence>
<evidence type="ECO:0000256" key="1">
    <source>
        <dbReference type="SAM" id="Phobius"/>
    </source>
</evidence>
<feature type="transmembrane region" description="Helical" evidence="1">
    <location>
        <begin position="116"/>
        <end position="141"/>
    </location>
</feature>
<name>A0A172Z9P6_9PSED</name>
<dbReference type="EMBL" id="CP015601">
    <property type="protein sequence ID" value="ANF89230.1"/>
    <property type="molecule type" value="Genomic_DNA"/>
</dbReference>
<keyword evidence="2" id="KW-0614">Plasmid</keyword>
<dbReference type="AlphaFoldDB" id="A0A172Z9P6"/>
<dbReference type="PATRIC" id="fig|219572.3.peg.6057"/>
<proteinExistence type="predicted"/>
<dbReference type="RefSeq" id="WP_064455060.1">
    <property type="nucleotide sequence ID" value="NZ_CP015601.1"/>
</dbReference>